<comment type="caution">
    <text evidence="2">The sequence shown here is derived from an EMBL/GenBank/DDBJ whole genome shotgun (WGS) entry which is preliminary data.</text>
</comment>
<reference evidence="2 3" key="1">
    <citation type="submission" date="2015-11" db="EMBL/GenBank/DDBJ databases">
        <title>Expanding the genomic diversity of Burkholderia species for the development of highly accurate diagnostics.</title>
        <authorList>
            <person name="Sahl J."/>
            <person name="Keim P."/>
            <person name="Wagner D."/>
        </authorList>
    </citation>
    <scope>NUCLEOTIDE SEQUENCE [LARGE SCALE GENOMIC DNA]</scope>
    <source>
        <strain evidence="2 3">RF32-BP4</strain>
    </source>
</reference>
<evidence type="ECO:0000313" key="3">
    <source>
        <dbReference type="Proteomes" id="UP000065521"/>
    </source>
</evidence>
<proteinExistence type="predicted"/>
<dbReference type="InterPro" id="IPR038607">
    <property type="entry name" value="PhoD-like_sf"/>
</dbReference>
<evidence type="ECO:0000259" key="1">
    <source>
        <dbReference type="Pfam" id="PF09423"/>
    </source>
</evidence>
<dbReference type="Pfam" id="PF09423">
    <property type="entry name" value="PhoD"/>
    <property type="match status" value="1"/>
</dbReference>
<accession>A0A102LML1</accession>
<dbReference type="EMBL" id="LOTN01000046">
    <property type="protein sequence ID" value="KUZ86748.1"/>
    <property type="molecule type" value="Genomic_DNA"/>
</dbReference>
<sequence>MKEQGIRNVVAIGGDLHAFQCGVVRDDPDPATGAPVIVDFVCAGISSTSFYTYLKAAWRGTPLAKTFGGRCRRGTHKPASVISLRTVSLARRMPWHSHSFSHASVGPKSA</sequence>
<dbReference type="Proteomes" id="UP000065521">
    <property type="component" value="Unassembled WGS sequence"/>
</dbReference>
<evidence type="ECO:0000313" key="2">
    <source>
        <dbReference type="EMBL" id="KUZ86748.1"/>
    </source>
</evidence>
<name>A0A102LML1_9BURK</name>
<dbReference type="AlphaFoldDB" id="A0A102LML1"/>
<feature type="domain" description="PhoD-like phosphatase metallophosphatase" evidence="1">
    <location>
        <begin position="1"/>
        <end position="55"/>
    </location>
</feature>
<dbReference type="InterPro" id="IPR018946">
    <property type="entry name" value="PhoD-like_MPP"/>
</dbReference>
<protein>
    <recommendedName>
        <fullName evidence="1">PhoD-like phosphatase metallophosphatase domain-containing protein</fullName>
    </recommendedName>
</protein>
<gene>
    <name evidence="2" type="ORF">WI38_23130</name>
</gene>
<organism evidence="2 3">
    <name type="scientific">Burkholderia ubonensis</name>
    <dbReference type="NCBI Taxonomy" id="101571"/>
    <lineage>
        <taxon>Bacteria</taxon>
        <taxon>Pseudomonadati</taxon>
        <taxon>Pseudomonadota</taxon>
        <taxon>Betaproteobacteria</taxon>
        <taxon>Burkholderiales</taxon>
        <taxon>Burkholderiaceae</taxon>
        <taxon>Burkholderia</taxon>
        <taxon>Burkholderia cepacia complex</taxon>
    </lineage>
</organism>
<dbReference type="Gene3D" id="3.60.21.70">
    <property type="entry name" value="PhoD-like phosphatase"/>
    <property type="match status" value="1"/>
</dbReference>